<gene>
    <name evidence="5" type="ORF">HZI73_03435</name>
</gene>
<dbReference type="EMBL" id="CP058649">
    <property type="protein sequence ID" value="QUI21394.1"/>
    <property type="molecule type" value="Genomic_DNA"/>
</dbReference>
<dbReference type="InterPro" id="IPR036390">
    <property type="entry name" value="WH_DNA-bd_sf"/>
</dbReference>
<dbReference type="PRINTS" id="PR00035">
    <property type="entry name" value="HTHGNTR"/>
</dbReference>
<dbReference type="GO" id="GO:0043565">
    <property type="term" value="F:sequence-specific DNA binding"/>
    <property type="evidence" value="ECO:0007669"/>
    <property type="project" value="InterPro"/>
</dbReference>
<dbReference type="KEGG" id="vpy:HZI73_03435"/>
<accession>A0A8J8MGX3</accession>
<dbReference type="SUPFAM" id="SSF48008">
    <property type="entry name" value="GntR ligand-binding domain-like"/>
    <property type="match status" value="1"/>
</dbReference>
<organism evidence="5 6">
    <name type="scientific">Vallitalea pronyensis</name>
    <dbReference type="NCBI Taxonomy" id="1348613"/>
    <lineage>
        <taxon>Bacteria</taxon>
        <taxon>Bacillati</taxon>
        <taxon>Bacillota</taxon>
        <taxon>Clostridia</taxon>
        <taxon>Lachnospirales</taxon>
        <taxon>Vallitaleaceae</taxon>
        <taxon>Vallitalea</taxon>
    </lineage>
</organism>
<sequence length="225" mass="26284">MDDKLKVNLNEYLPLRDVVFNTLREAILKGELVAGERLMEKQLAERMGVSRTPIREAIRKLELEGLVVMIPRKGAEVARVTHKDIKDVLEVRGALEELAVKIACEKMSERDLEDLKRTSDAFQTACSEKDISSIISKDVEFHDTIFNATENEKLIHIVNNLREQIYRYRVEYIRKLGNYDNLVREHNQILEFIENRNVEQAREIALQHIENQEKAVIEIFDKKNR</sequence>
<evidence type="ECO:0000313" key="5">
    <source>
        <dbReference type="EMBL" id="QUI21394.1"/>
    </source>
</evidence>
<name>A0A8J8MGX3_9FIRM</name>
<proteinExistence type="predicted"/>
<protein>
    <submittedName>
        <fullName evidence="5">GntR family transcriptional regulator</fullName>
    </submittedName>
</protein>
<dbReference type="PANTHER" id="PTHR43537:SF24">
    <property type="entry name" value="GLUCONATE OPERON TRANSCRIPTIONAL REPRESSOR"/>
    <property type="match status" value="1"/>
</dbReference>
<keyword evidence="6" id="KW-1185">Reference proteome</keyword>
<dbReference type="InterPro" id="IPR011711">
    <property type="entry name" value="GntR_C"/>
</dbReference>
<dbReference type="PROSITE" id="PS50949">
    <property type="entry name" value="HTH_GNTR"/>
    <property type="match status" value="1"/>
</dbReference>
<dbReference type="AlphaFoldDB" id="A0A8J8MGX3"/>
<evidence type="ECO:0000313" key="6">
    <source>
        <dbReference type="Proteomes" id="UP000683246"/>
    </source>
</evidence>
<evidence type="ECO:0000256" key="1">
    <source>
        <dbReference type="ARBA" id="ARBA00023015"/>
    </source>
</evidence>
<dbReference type="RefSeq" id="WP_212696864.1">
    <property type="nucleotide sequence ID" value="NZ_CP058649.1"/>
</dbReference>
<dbReference type="SUPFAM" id="SSF46785">
    <property type="entry name" value="Winged helix' DNA-binding domain"/>
    <property type="match status" value="1"/>
</dbReference>
<dbReference type="PRINTS" id="PR00033">
    <property type="entry name" value="HTHASNC"/>
</dbReference>
<dbReference type="InterPro" id="IPR036388">
    <property type="entry name" value="WH-like_DNA-bd_sf"/>
</dbReference>
<dbReference type="Pfam" id="PF07729">
    <property type="entry name" value="FCD"/>
    <property type="match status" value="1"/>
</dbReference>
<dbReference type="Gene3D" id="1.20.120.530">
    <property type="entry name" value="GntR ligand-binding domain-like"/>
    <property type="match status" value="1"/>
</dbReference>
<keyword evidence="1" id="KW-0805">Transcription regulation</keyword>
<reference evidence="5" key="1">
    <citation type="submission" date="2020-07" db="EMBL/GenBank/DDBJ databases">
        <title>Vallitalea pronyensis genome.</title>
        <authorList>
            <person name="Postec A."/>
        </authorList>
    </citation>
    <scope>NUCLEOTIDE SEQUENCE</scope>
    <source>
        <strain evidence="5">FatNI3</strain>
    </source>
</reference>
<dbReference type="CDD" id="cd07377">
    <property type="entry name" value="WHTH_GntR"/>
    <property type="match status" value="1"/>
</dbReference>
<dbReference type="SMART" id="SM00345">
    <property type="entry name" value="HTH_GNTR"/>
    <property type="match status" value="1"/>
</dbReference>
<dbReference type="InterPro" id="IPR000524">
    <property type="entry name" value="Tscrpt_reg_HTH_GntR"/>
</dbReference>
<evidence type="ECO:0000256" key="3">
    <source>
        <dbReference type="ARBA" id="ARBA00023163"/>
    </source>
</evidence>
<dbReference type="InterPro" id="IPR008920">
    <property type="entry name" value="TF_FadR/GntR_C"/>
</dbReference>
<keyword evidence="2" id="KW-0238">DNA-binding</keyword>
<dbReference type="Pfam" id="PF00392">
    <property type="entry name" value="GntR"/>
    <property type="match status" value="1"/>
</dbReference>
<feature type="domain" description="HTH gntR-type" evidence="4">
    <location>
        <begin position="13"/>
        <end position="80"/>
    </location>
</feature>
<dbReference type="PANTHER" id="PTHR43537">
    <property type="entry name" value="TRANSCRIPTIONAL REGULATOR, GNTR FAMILY"/>
    <property type="match status" value="1"/>
</dbReference>
<dbReference type="Proteomes" id="UP000683246">
    <property type="component" value="Chromosome"/>
</dbReference>
<evidence type="ECO:0000256" key="2">
    <source>
        <dbReference type="ARBA" id="ARBA00023125"/>
    </source>
</evidence>
<dbReference type="SMART" id="SM00895">
    <property type="entry name" value="FCD"/>
    <property type="match status" value="1"/>
</dbReference>
<dbReference type="InterPro" id="IPR000485">
    <property type="entry name" value="AsnC-type_HTH_dom"/>
</dbReference>
<dbReference type="Gene3D" id="1.10.10.10">
    <property type="entry name" value="Winged helix-like DNA-binding domain superfamily/Winged helix DNA-binding domain"/>
    <property type="match status" value="1"/>
</dbReference>
<keyword evidence="3" id="KW-0804">Transcription</keyword>
<evidence type="ECO:0000259" key="4">
    <source>
        <dbReference type="PROSITE" id="PS50949"/>
    </source>
</evidence>
<dbReference type="GO" id="GO:0003700">
    <property type="term" value="F:DNA-binding transcription factor activity"/>
    <property type="evidence" value="ECO:0007669"/>
    <property type="project" value="InterPro"/>
</dbReference>